<name>A0A7R9FTH9_9CRUS</name>
<evidence type="ECO:0000313" key="1">
    <source>
        <dbReference type="EMBL" id="CAD7253988.1"/>
    </source>
</evidence>
<dbReference type="OrthoDB" id="6358095at2759"/>
<gene>
    <name evidence="1" type="ORF">DSTB1V02_LOCUS13734</name>
</gene>
<evidence type="ECO:0000313" key="2">
    <source>
        <dbReference type="Proteomes" id="UP000677054"/>
    </source>
</evidence>
<dbReference type="Proteomes" id="UP000677054">
    <property type="component" value="Unassembled WGS sequence"/>
</dbReference>
<accession>A0A7R9FTH9</accession>
<dbReference type="EMBL" id="CAJPEV010007345">
    <property type="protein sequence ID" value="CAG0904712.1"/>
    <property type="molecule type" value="Genomic_DNA"/>
</dbReference>
<dbReference type="EMBL" id="LR906862">
    <property type="protein sequence ID" value="CAD7253988.1"/>
    <property type="molecule type" value="Genomic_DNA"/>
</dbReference>
<dbReference type="AlphaFoldDB" id="A0A7R9FTH9"/>
<protein>
    <submittedName>
        <fullName evidence="1">Uncharacterized protein</fullName>
    </submittedName>
</protein>
<reference evidence="1" key="1">
    <citation type="submission" date="2020-11" db="EMBL/GenBank/DDBJ databases">
        <authorList>
            <person name="Tran Van P."/>
        </authorList>
    </citation>
    <scope>NUCLEOTIDE SEQUENCE</scope>
</reference>
<sequence length="84" mass="9802">MALLGAERASSASMGEKWQKKLQKWYYKTAKSVLGPDIPIEADRYRSLCDETYGICPYSFRWIQGLLVRRIVFEFILETMNGLY</sequence>
<keyword evidence="2" id="KW-1185">Reference proteome</keyword>
<organism evidence="1">
    <name type="scientific">Darwinula stevensoni</name>
    <dbReference type="NCBI Taxonomy" id="69355"/>
    <lineage>
        <taxon>Eukaryota</taxon>
        <taxon>Metazoa</taxon>
        <taxon>Ecdysozoa</taxon>
        <taxon>Arthropoda</taxon>
        <taxon>Crustacea</taxon>
        <taxon>Oligostraca</taxon>
        <taxon>Ostracoda</taxon>
        <taxon>Podocopa</taxon>
        <taxon>Podocopida</taxon>
        <taxon>Darwinulocopina</taxon>
        <taxon>Darwinuloidea</taxon>
        <taxon>Darwinulidae</taxon>
        <taxon>Darwinula</taxon>
    </lineage>
</organism>
<proteinExistence type="predicted"/>